<evidence type="ECO:0000313" key="3">
    <source>
        <dbReference type="Proteomes" id="UP000054560"/>
    </source>
</evidence>
<feature type="compositionally biased region" description="Basic and acidic residues" evidence="1">
    <location>
        <begin position="10"/>
        <end position="23"/>
    </location>
</feature>
<proteinExistence type="predicted"/>
<protein>
    <submittedName>
        <fullName evidence="2">Uncharacterized protein</fullName>
    </submittedName>
</protein>
<dbReference type="AlphaFoldDB" id="A0A0L0GBL8"/>
<feature type="region of interest" description="Disordered" evidence="1">
    <location>
        <begin position="1"/>
        <end position="25"/>
    </location>
</feature>
<dbReference type="Proteomes" id="UP000054560">
    <property type="component" value="Unassembled WGS sequence"/>
</dbReference>
<keyword evidence="3" id="KW-1185">Reference proteome</keyword>
<evidence type="ECO:0000313" key="2">
    <source>
        <dbReference type="EMBL" id="KNC85633.1"/>
    </source>
</evidence>
<accession>A0A0L0GBL8</accession>
<reference evidence="2 3" key="1">
    <citation type="submission" date="2011-02" db="EMBL/GenBank/DDBJ databases">
        <title>The Genome Sequence of Sphaeroforma arctica JP610.</title>
        <authorList>
            <consortium name="The Broad Institute Genome Sequencing Platform"/>
            <person name="Russ C."/>
            <person name="Cuomo C."/>
            <person name="Young S.K."/>
            <person name="Zeng Q."/>
            <person name="Gargeya S."/>
            <person name="Alvarado L."/>
            <person name="Berlin A."/>
            <person name="Chapman S.B."/>
            <person name="Chen Z."/>
            <person name="Freedman E."/>
            <person name="Gellesch M."/>
            <person name="Goldberg J."/>
            <person name="Griggs A."/>
            <person name="Gujja S."/>
            <person name="Heilman E."/>
            <person name="Heiman D."/>
            <person name="Howarth C."/>
            <person name="Mehta T."/>
            <person name="Neiman D."/>
            <person name="Pearson M."/>
            <person name="Roberts A."/>
            <person name="Saif S."/>
            <person name="Shea T."/>
            <person name="Shenoy N."/>
            <person name="Sisk P."/>
            <person name="Stolte C."/>
            <person name="Sykes S."/>
            <person name="White J."/>
            <person name="Yandava C."/>
            <person name="Burger G."/>
            <person name="Gray M.W."/>
            <person name="Holland P.W.H."/>
            <person name="King N."/>
            <person name="Lang F.B.F."/>
            <person name="Roger A.J."/>
            <person name="Ruiz-Trillo I."/>
            <person name="Haas B."/>
            <person name="Nusbaum C."/>
            <person name="Birren B."/>
        </authorList>
    </citation>
    <scope>NUCLEOTIDE SEQUENCE [LARGE SCALE GENOMIC DNA]</scope>
    <source>
        <strain evidence="2 3">JP610</strain>
    </source>
</reference>
<sequence length="487" mass="53186">MAKSGKSPQPKRDKSPAPKKDAKPTTALTEALKGLTVQHVEGAKVGQMLQKLNNYFYDQNVAVEDIGVSDEGSDIYACVPKAVQEVFHSLYTKEANQEVIESEILRAMNSLATECASGKFTAQSASNRLIVLAIAANRPSAIVGKPLDHAVQHCEKFGKDSSVMWCLSQGSDPAVTSVVWLKYAVKAVIKAGPTDKSGAMALHVLERLANTKLVVTATTRPTDSVEINKAFVLCARALDEANGTKAKASDPKDPTSAAARYVKLSTYLPPLMLMWADALSLPEVRAQRFCQMVGSYPAKETSDDFKNLYRIVVELMLNKYPGDLSKRWAQWYGQMKLNKNGALSGPESEKAVRGATRVACMTKDNQLLVRCGNFRPALEDIRQTTDALLNKAKDKKSLELLEEASVELSSALASRGSASKSGSSSICSKWLVYLIAILGILGFALKSNDHCKQYPCAKDSEECYLPCKYIDDYKLEPYLTMVCTCLL</sequence>
<dbReference type="RefSeq" id="XP_014159535.1">
    <property type="nucleotide sequence ID" value="XM_014304060.1"/>
</dbReference>
<dbReference type="EMBL" id="KQ241692">
    <property type="protein sequence ID" value="KNC85633.1"/>
    <property type="molecule type" value="Genomic_DNA"/>
</dbReference>
<gene>
    <name evidence="2" type="ORF">SARC_02206</name>
</gene>
<evidence type="ECO:0000256" key="1">
    <source>
        <dbReference type="SAM" id="MobiDB-lite"/>
    </source>
</evidence>
<dbReference type="GeneID" id="25902710"/>
<name>A0A0L0GBL8_9EUKA</name>
<organism evidence="2 3">
    <name type="scientific">Sphaeroforma arctica JP610</name>
    <dbReference type="NCBI Taxonomy" id="667725"/>
    <lineage>
        <taxon>Eukaryota</taxon>
        <taxon>Ichthyosporea</taxon>
        <taxon>Ichthyophonida</taxon>
        <taxon>Sphaeroforma</taxon>
    </lineage>
</organism>